<protein>
    <recommendedName>
        <fullName evidence="3">ASPIC/UnbV domain-containing protein</fullName>
    </recommendedName>
</protein>
<evidence type="ECO:0000313" key="1">
    <source>
        <dbReference type="EMBL" id="MBW8636082.1"/>
    </source>
</evidence>
<evidence type="ECO:0008006" key="3">
    <source>
        <dbReference type="Google" id="ProtNLM"/>
    </source>
</evidence>
<comment type="caution">
    <text evidence="1">The sequence shown here is derived from an EMBL/GenBank/DDBJ whole genome shotgun (WGS) entry which is preliminary data.</text>
</comment>
<proteinExistence type="predicted"/>
<dbReference type="EMBL" id="JAICBX010000001">
    <property type="protein sequence ID" value="MBW8636082.1"/>
    <property type="molecule type" value="Genomic_DNA"/>
</dbReference>
<dbReference type="Proteomes" id="UP001196509">
    <property type="component" value="Unassembled WGS sequence"/>
</dbReference>
<reference evidence="1" key="1">
    <citation type="submission" date="2021-08" db="EMBL/GenBank/DDBJ databases">
        <title>Hoeflea bacterium WL0058 sp. nov., isolated from the sediment.</title>
        <authorList>
            <person name="Wang L."/>
            <person name="Zhang D."/>
        </authorList>
    </citation>
    <scope>NUCLEOTIDE SEQUENCE</scope>
    <source>
        <strain evidence="1">WL0058</strain>
    </source>
</reference>
<keyword evidence="2" id="KW-1185">Reference proteome</keyword>
<dbReference type="RefSeq" id="WP_220226789.1">
    <property type="nucleotide sequence ID" value="NZ_JAICBX010000001.1"/>
</dbReference>
<dbReference type="AlphaFoldDB" id="A0AAE3CZL5"/>
<gene>
    <name evidence="1" type="ORF">K1W69_02700</name>
</gene>
<name>A0AAE3CZL5_9HYPH</name>
<evidence type="ECO:0000313" key="2">
    <source>
        <dbReference type="Proteomes" id="UP001196509"/>
    </source>
</evidence>
<organism evidence="1 2">
    <name type="scientific">Flavimaribacter sediminis</name>
    <dbReference type="NCBI Taxonomy" id="2865987"/>
    <lineage>
        <taxon>Bacteria</taxon>
        <taxon>Pseudomonadati</taxon>
        <taxon>Pseudomonadota</taxon>
        <taxon>Alphaproteobacteria</taxon>
        <taxon>Hyphomicrobiales</taxon>
        <taxon>Rhizobiaceae</taxon>
        <taxon>Flavimaribacter</taxon>
    </lineage>
</organism>
<accession>A0AAE3CZL5</accession>
<sequence>MPGGFRADGGGHASGHWGFIHVGAGAAERANIRIQWPGGESSPSYRDFPNTFVLIRKGGEAAQC</sequence>